<sequence>MTRVVLVTGSRDLTEEHIVHEELYTEARKAGGLHNLTVRHGGAAGADHWAHTFCVKHPEVTEDEVKADWNRDCTGQCFHGPRYKDGKPYCPVAGVLRNQAMVDKGADIALAFPRGQARGTNDCIRRAKKAQIPVVVR</sequence>
<protein>
    <recommendedName>
        <fullName evidence="3">DprA-like DNA processing chain A</fullName>
    </recommendedName>
</protein>
<dbReference type="KEGG" id="vg:26796358"/>
<dbReference type="RefSeq" id="YP_009225362.1">
    <property type="nucleotide sequence ID" value="NC_029093.1"/>
</dbReference>
<dbReference type="EMBL" id="KR080204">
    <property type="protein sequence ID" value="AKF15105.1"/>
    <property type="molecule type" value="Genomic_DNA"/>
</dbReference>
<dbReference type="GeneID" id="26796358"/>
<evidence type="ECO:0000313" key="1">
    <source>
        <dbReference type="EMBL" id="AKF15105.1"/>
    </source>
</evidence>
<proteinExistence type="predicted"/>
<gene>
    <name evidence="1" type="primary">75</name>
    <name evidence="1" type="ORF">SEA_MINDY_75</name>
</gene>
<evidence type="ECO:0000313" key="2">
    <source>
        <dbReference type="Proteomes" id="UP000201946"/>
    </source>
</evidence>
<name>A0A0F6YS91_9CAUD</name>
<dbReference type="Proteomes" id="UP000201946">
    <property type="component" value="Segment"/>
</dbReference>
<accession>A0A0F6YS91</accession>
<evidence type="ECO:0008006" key="3">
    <source>
        <dbReference type="Google" id="ProtNLM"/>
    </source>
</evidence>
<organism evidence="1 2">
    <name type="scientific">Mycobacterium phage Mindy</name>
    <dbReference type="NCBI Taxonomy" id="1647311"/>
    <lineage>
        <taxon>Viruses</taxon>
        <taxon>Duplodnaviria</taxon>
        <taxon>Heunggongvirae</taxon>
        <taxon>Uroviricota</taxon>
        <taxon>Caudoviricetes</taxon>
        <taxon>Kostyavirus</taxon>
        <taxon>Kostyavirus toto</taxon>
    </lineage>
</organism>
<reference evidence="1 2" key="1">
    <citation type="journal article" date="2015" name="Genome Announc.">
        <title>Genome Sequence of Mycobacteriophage Mindy.</title>
        <authorList>
            <person name="Pope W.H."/>
            <person name="Bernstein N.I."/>
            <person name="Fasolas C.S."/>
            <person name="Mezghani N."/>
            <person name="Pressimone C.A."/>
            <person name="Selvakumar P."/>
            <person name="Stanton A.C."/>
            <person name="Lapin J.S."/>
            <person name="Prout A.K."/>
            <person name="Grubb S.R."/>
            <person name="Warner M.H."/>
            <person name="Bowman C.A."/>
            <person name="Russell D.A."/>
            <person name="Hatfull G.F."/>
        </authorList>
    </citation>
    <scope>NUCLEOTIDE SEQUENCE [LARGE SCALE GENOMIC DNA]</scope>
</reference>